<dbReference type="EMBL" id="CM007658">
    <property type="protein sequence ID" value="ONH91242.1"/>
    <property type="molecule type" value="Genomic_DNA"/>
</dbReference>
<dbReference type="Proteomes" id="UP000006882">
    <property type="component" value="Chromosome G8"/>
</dbReference>
<evidence type="ECO:0000313" key="2">
    <source>
        <dbReference type="Proteomes" id="UP000006882"/>
    </source>
</evidence>
<organism evidence="1 2">
    <name type="scientific">Prunus persica</name>
    <name type="common">Peach</name>
    <name type="synonym">Amygdalus persica</name>
    <dbReference type="NCBI Taxonomy" id="3760"/>
    <lineage>
        <taxon>Eukaryota</taxon>
        <taxon>Viridiplantae</taxon>
        <taxon>Streptophyta</taxon>
        <taxon>Embryophyta</taxon>
        <taxon>Tracheophyta</taxon>
        <taxon>Spermatophyta</taxon>
        <taxon>Magnoliopsida</taxon>
        <taxon>eudicotyledons</taxon>
        <taxon>Gunneridae</taxon>
        <taxon>Pentapetalae</taxon>
        <taxon>rosids</taxon>
        <taxon>fabids</taxon>
        <taxon>Rosales</taxon>
        <taxon>Rosaceae</taxon>
        <taxon>Amygdaloideae</taxon>
        <taxon>Amygdaleae</taxon>
        <taxon>Prunus</taxon>
    </lineage>
</organism>
<sequence length="101" mass="11987">MMKPSQRKHKEKHKLCFFHRKHVIDSLPKSTKPTSLSNCQQTSLGATSHDLEQRWVFWRGSKSTPRATIFLWTLLHTLTWRKPIWICSRPMMLQGMRWAVA</sequence>
<dbReference type="AlphaFoldDB" id="M5W748"/>
<name>M5W748_PRUPE</name>
<dbReference type="Gramene" id="ONH91242">
    <property type="protein sequence ID" value="ONH91242"/>
    <property type="gene ID" value="PRUPE_8G101600"/>
</dbReference>
<keyword evidence="2" id="KW-1185">Reference proteome</keyword>
<proteinExistence type="predicted"/>
<accession>M5W748</accession>
<protein>
    <submittedName>
        <fullName evidence="1">Uncharacterized protein</fullName>
    </submittedName>
</protein>
<evidence type="ECO:0000313" key="1">
    <source>
        <dbReference type="EMBL" id="ONH91242.1"/>
    </source>
</evidence>
<reference evidence="1 2" key="1">
    <citation type="journal article" date="2013" name="Nat. Genet.">
        <title>The high-quality draft genome of peach (Prunus persica) identifies unique patterns of genetic diversity, domestication and genome evolution.</title>
        <authorList>
            <consortium name="International Peach Genome Initiative"/>
            <person name="Verde I."/>
            <person name="Abbott A.G."/>
            <person name="Scalabrin S."/>
            <person name="Jung S."/>
            <person name="Shu S."/>
            <person name="Marroni F."/>
            <person name="Zhebentyayeva T."/>
            <person name="Dettori M.T."/>
            <person name="Grimwood J."/>
            <person name="Cattonaro F."/>
            <person name="Zuccolo A."/>
            <person name="Rossini L."/>
            <person name="Jenkins J."/>
            <person name="Vendramin E."/>
            <person name="Meisel L.A."/>
            <person name="Decroocq V."/>
            <person name="Sosinski B."/>
            <person name="Prochnik S."/>
            <person name="Mitros T."/>
            <person name="Policriti A."/>
            <person name="Cipriani G."/>
            <person name="Dondini L."/>
            <person name="Ficklin S."/>
            <person name="Goodstein D.M."/>
            <person name="Xuan P."/>
            <person name="Del Fabbro C."/>
            <person name="Aramini V."/>
            <person name="Copetti D."/>
            <person name="Gonzalez S."/>
            <person name="Horner D.S."/>
            <person name="Falchi R."/>
            <person name="Lucas S."/>
            <person name="Mica E."/>
            <person name="Maldonado J."/>
            <person name="Lazzari B."/>
            <person name="Bielenberg D."/>
            <person name="Pirona R."/>
            <person name="Miculan M."/>
            <person name="Barakat A."/>
            <person name="Testolin R."/>
            <person name="Stella A."/>
            <person name="Tartarini S."/>
            <person name="Tonutti P."/>
            <person name="Arus P."/>
            <person name="Orellana A."/>
            <person name="Wells C."/>
            <person name="Main D."/>
            <person name="Vizzotto G."/>
            <person name="Silva H."/>
            <person name="Salamini F."/>
            <person name="Schmutz J."/>
            <person name="Morgante M."/>
            <person name="Rokhsar D.S."/>
        </authorList>
    </citation>
    <scope>NUCLEOTIDE SEQUENCE [LARGE SCALE GENOMIC DNA]</scope>
    <source>
        <strain evidence="2">cv. Nemared</strain>
    </source>
</reference>
<dbReference type="HOGENOM" id="CLU_2296542_0_0_1"/>
<gene>
    <name evidence="1" type="ORF">PRUPE_8G101600</name>
</gene>